<feature type="region of interest" description="Disordered" evidence="1">
    <location>
        <begin position="1"/>
        <end position="28"/>
    </location>
</feature>
<gene>
    <name evidence="2" type="ORF">CLUP02_12376</name>
</gene>
<name>A0A9Q8WKM8_9PEZI</name>
<feature type="compositionally biased region" description="Basic and acidic residues" evidence="1">
    <location>
        <begin position="1"/>
        <end position="22"/>
    </location>
</feature>
<dbReference type="GeneID" id="73346350"/>
<dbReference type="Proteomes" id="UP000830671">
    <property type="component" value="Chromosome 6"/>
</dbReference>
<dbReference type="RefSeq" id="XP_049148485.1">
    <property type="nucleotide sequence ID" value="XM_049291340.1"/>
</dbReference>
<dbReference type="EMBL" id="CP019478">
    <property type="protein sequence ID" value="UQC86874.1"/>
    <property type="molecule type" value="Genomic_DNA"/>
</dbReference>
<evidence type="ECO:0000313" key="2">
    <source>
        <dbReference type="EMBL" id="UQC86874.1"/>
    </source>
</evidence>
<dbReference type="AlphaFoldDB" id="A0A9Q8WKM8"/>
<reference evidence="2" key="1">
    <citation type="journal article" date="2021" name="Mol. Plant Microbe Interact.">
        <title>Complete Genome Sequence of the Plant-Pathogenic Fungus Colletotrichum lupini.</title>
        <authorList>
            <person name="Baroncelli R."/>
            <person name="Pensec F."/>
            <person name="Da Lio D."/>
            <person name="Boufleur T."/>
            <person name="Vicente I."/>
            <person name="Sarrocco S."/>
            <person name="Picot A."/>
            <person name="Baraldi E."/>
            <person name="Sukno S."/>
            <person name="Thon M."/>
            <person name="Le Floch G."/>
        </authorList>
    </citation>
    <scope>NUCLEOTIDE SEQUENCE</scope>
    <source>
        <strain evidence="2">IMI 504893</strain>
    </source>
</reference>
<sequence length="108" mass="12593">GDQEHTCSQRREKKEEQEETVRLGRTNTQSGDLYLQANSCHVLSNSRFIDPPPPLASTNPLAFPLHCVQRLLRLRRPRRKPRAVHRYTLFSCFAPPNRFSFHDSHTKL</sequence>
<proteinExistence type="predicted"/>
<feature type="non-terminal residue" evidence="2">
    <location>
        <position position="1"/>
    </location>
</feature>
<evidence type="ECO:0000256" key="1">
    <source>
        <dbReference type="SAM" id="MobiDB-lite"/>
    </source>
</evidence>
<dbReference type="KEGG" id="clup:CLUP02_12376"/>
<organism evidence="2 3">
    <name type="scientific">Colletotrichum lupini</name>
    <dbReference type="NCBI Taxonomy" id="145971"/>
    <lineage>
        <taxon>Eukaryota</taxon>
        <taxon>Fungi</taxon>
        <taxon>Dikarya</taxon>
        <taxon>Ascomycota</taxon>
        <taxon>Pezizomycotina</taxon>
        <taxon>Sordariomycetes</taxon>
        <taxon>Hypocreomycetidae</taxon>
        <taxon>Glomerellales</taxon>
        <taxon>Glomerellaceae</taxon>
        <taxon>Colletotrichum</taxon>
        <taxon>Colletotrichum acutatum species complex</taxon>
    </lineage>
</organism>
<accession>A0A9Q8WKM8</accession>
<protein>
    <submittedName>
        <fullName evidence="2">Uncharacterized protein</fullName>
    </submittedName>
</protein>
<evidence type="ECO:0000313" key="3">
    <source>
        <dbReference type="Proteomes" id="UP000830671"/>
    </source>
</evidence>
<keyword evidence="3" id="KW-1185">Reference proteome</keyword>